<comment type="caution">
    <text evidence="2">The sequence shown here is derived from an EMBL/GenBank/DDBJ whole genome shotgun (WGS) entry which is preliminary data.</text>
</comment>
<keyword evidence="3" id="KW-1185">Reference proteome</keyword>
<feature type="chain" id="PRO_5022856772" description="VCBS repeat protein" evidence="1">
    <location>
        <begin position="21"/>
        <end position="191"/>
    </location>
</feature>
<proteinExistence type="predicted"/>
<evidence type="ECO:0008006" key="4">
    <source>
        <dbReference type="Google" id="ProtNLM"/>
    </source>
</evidence>
<protein>
    <recommendedName>
        <fullName evidence="4">VCBS repeat protein</fullName>
    </recommendedName>
</protein>
<evidence type="ECO:0000313" key="3">
    <source>
        <dbReference type="Proteomes" id="UP000324611"/>
    </source>
</evidence>
<gene>
    <name evidence="2" type="ORF">F0L74_10820</name>
</gene>
<organism evidence="2 3">
    <name type="scientific">Chitinophaga agrisoli</name>
    <dbReference type="NCBI Taxonomy" id="2607653"/>
    <lineage>
        <taxon>Bacteria</taxon>
        <taxon>Pseudomonadati</taxon>
        <taxon>Bacteroidota</taxon>
        <taxon>Chitinophagia</taxon>
        <taxon>Chitinophagales</taxon>
        <taxon>Chitinophagaceae</taxon>
        <taxon>Chitinophaga</taxon>
    </lineage>
</organism>
<keyword evidence="1" id="KW-0732">Signal</keyword>
<feature type="signal peptide" evidence="1">
    <location>
        <begin position="1"/>
        <end position="20"/>
    </location>
</feature>
<dbReference type="SUPFAM" id="SSF69318">
    <property type="entry name" value="Integrin alpha N-terminal domain"/>
    <property type="match status" value="1"/>
</dbReference>
<dbReference type="AlphaFoldDB" id="A0A5B2VVB3"/>
<sequence length="191" mass="21439">MKYILFILLTALAACQPSIATNTTDAPPPTAMAMTDSYEPTIPDTAWLHGDFNGDSIPDTAYSILLKARVDAETQDEYTIRFTTQDIPDLYAGEGDLRLINEGDLNNDGRDDISIFRKPGNGCTYDMQPWSFTNGKWKAISDMILVPTFCDYMSDSAVQARIVNVDSTLFFYEPDYNIDITKLVRKRLPLL</sequence>
<accession>A0A5B2VVB3</accession>
<dbReference type="RefSeq" id="WP_149837881.1">
    <property type="nucleotide sequence ID" value="NZ_VUOC01000002.1"/>
</dbReference>
<dbReference type="InterPro" id="IPR028994">
    <property type="entry name" value="Integrin_alpha_N"/>
</dbReference>
<dbReference type="EMBL" id="VUOC01000002">
    <property type="protein sequence ID" value="KAA2243005.1"/>
    <property type="molecule type" value="Genomic_DNA"/>
</dbReference>
<evidence type="ECO:0000256" key="1">
    <source>
        <dbReference type="SAM" id="SignalP"/>
    </source>
</evidence>
<reference evidence="2 3" key="1">
    <citation type="submission" date="2019-09" db="EMBL/GenBank/DDBJ databases">
        <title>Chitinophaga ginsengihumi sp. nov., isolated from soil of ginseng rhizosphere.</title>
        <authorList>
            <person name="Lee J."/>
        </authorList>
    </citation>
    <scope>NUCLEOTIDE SEQUENCE [LARGE SCALE GENOMIC DNA]</scope>
    <source>
        <strain evidence="2 3">BN140078</strain>
    </source>
</reference>
<reference evidence="2 3" key="2">
    <citation type="submission" date="2019-09" db="EMBL/GenBank/DDBJ databases">
        <authorList>
            <person name="Jin C."/>
        </authorList>
    </citation>
    <scope>NUCLEOTIDE SEQUENCE [LARGE SCALE GENOMIC DNA]</scope>
    <source>
        <strain evidence="2 3">BN140078</strain>
    </source>
</reference>
<name>A0A5B2VVB3_9BACT</name>
<evidence type="ECO:0000313" key="2">
    <source>
        <dbReference type="EMBL" id="KAA2243005.1"/>
    </source>
</evidence>
<dbReference type="Proteomes" id="UP000324611">
    <property type="component" value="Unassembled WGS sequence"/>
</dbReference>
<dbReference type="PROSITE" id="PS51257">
    <property type="entry name" value="PROKAR_LIPOPROTEIN"/>
    <property type="match status" value="1"/>
</dbReference>